<dbReference type="Pfam" id="PF00572">
    <property type="entry name" value="Ribosomal_L13"/>
    <property type="match status" value="1"/>
</dbReference>
<dbReference type="InterPro" id="IPR036899">
    <property type="entry name" value="Ribosomal_uL13_sf"/>
</dbReference>
<dbReference type="GO" id="GO:0006412">
    <property type="term" value="P:translation"/>
    <property type="evidence" value="ECO:0007669"/>
    <property type="project" value="UniProtKB-UniRule"/>
</dbReference>
<dbReference type="GO" id="GO:1990904">
    <property type="term" value="C:ribonucleoprotein complex"/>
    <property type="evidence" value="ECO:0007669"/>
    <property type="project" value="UniProtKB-KW"/>
</dbReference>
<dbReference type="NCBIfam" id="TIGR01066">
    <property type="entry name" value="rplM_bact"/>
    <property type="match status" value="1"/>
</dbReference>
<dbReference type="PANTHER" id="PTHR11545">
    <property type="entry name" value="RIBOSOMAL PROTEIN L13"/>
    <property type="match status" value="1"/>
</dbReference>
<evidence type="ECO:0000313" key="6">
    <source>
        <dbReference type="Proteomes" id="UP000229056"/>
    </source>
</evidence>
<dbReference type="GO" id="GO:0003729">
    <property type="term" value="F:mRNA binding"/>
    <property type="evidence" value="ECO:0007669"/>
    <property type="project" value="TreeGrafter"/>
</dbReference>
<dbReference type="Proteomes" id="UP000229056">
    <property type="component" value="Unassembled WGS sequence"/>
</dbReference>
<organism evidence="5 6">
    <name type="scientific">Candidatus Buchananbacteria bacterium CG10_big_fil_rev_8_21_14_0_10_33_19</name>
    <dbReference type="NCBI Taxonomy" id="1974525"/>
    <lineage>
        <taxon>Bacteria</taxon>
        <taxon>Candidatus Buchananiibacteriota</taxon>
    </lineage>
</organism>
<dbReference type="PANTHER" id="PTHR11545:SF2">
    <property type="entry name" value="LARGE RIBOSOMAL SUBUNIT PROTEIN UL13M"/>
    <property type="match status" value="1"/>
</dbReference>
<sequence>MKNNMEKIERKTHQIDATDRPLGRLATEVAMILRGKNKATFQPHIDGGDIVEITNAHKIKFTGKKLEQKEFISHSNHPGGLKRKKVKDVFKADPGDVLRRAVVGMLPKNKLRDLMIKRLIIK</sequence>
<dbReference type="HAMAP" id="MF_01366">
    <property type="entry name" value="Ribosomal_uL13"/>
    <property type="match status" value="1"/>
</dbReference>
<evidence type="ECO:0000256" key="2">
    <source>
        <dbReference type="ARBA" id="ARBA00022980"/>
    </source>
</evidence>
<evidence type="ECO:0000256" key="3">
    <source>
        <dbReference type="ARBA" id="ARBA00023274"/>
    </source>
</evidence>
<dbReference type="InterPro" id="IPR005823">
    <property type="entry name" value="Ribosomal_uL13_bac-type"/>
</dbReference>
<dbReference type="SUPFAM" id="SSF52161">
    <property type="entry name" value="Ribosomal protein L13"/>
    <property type="match status" value="1"/>
</dbReference>
<dbReference type="AlphaFoldDB" id="A0A2H0W3Z3"/>
<evidence type="ECO:0000256" key="1">
    <source>
        <dbReference type="ARBA" id="ARBA00006227"/>
    </source>
</evidence>
<dbReference type="EMBL" id="PEZY01000012">
    <property type="protein sequence ID" value="PIS06076.1"/>
    <property type="molecule type" value="Genomic_DNA"/>
</dbReference>
<keyword evidence="2 4" id="KW-0689">Ribosomal protein</keyword>
<reference evidence="6" key="1">
    <citation type="submission" date="2017-09" db="EMBL/GenBank/DDBJ databases">
        <title>Depth-based differentiation of microbial function through sediment-hosted aquifers and enrichment of novel symbionts in the deep terrestrial subsurface.</title>
        <authorList>
            <person name="Probst A.J."/>
            <person name="Ladd B."/>
            <person name="Jarett J.K."/>
            <person name="Geller-Mcgrath D.E."/>
            <person name="Sieber C.M.K."/>
            <person name="Emerson J.B."/>
            <person name="Anantharaman K."/>
            <person name="Thomas B.C."/>
            <person name="Malmstrom R."/>
            <person name="Stieglmeier M."/>
            <person name="Klingl A."/>
            <person name="Woyke T."/>
            <person name="Ryan C.M."/>
            <person name="Banfield J.F."/>
        </authorList>
    </citation>
    <scope>NUCLEOTIDE SEQUENCE [LARGE SCALE GENOMIC DNA]</scope>
</reference>
<protein>
    <recommendedName>
        <fullName evidence="4">Large ribosomal subunit protein uL13</fullName>
    </recommendedName>
</protein>
<dbReference type="InterPro" id="IPR005822">
    <property type="entry name" value="Ribosomal_uL13"/>
</dbReference>
<evidence type="ECO:0000256" key="4">
    <source>
        <dbReference type="HAMAP-Rule" id="MF_01366"/>
    </source>
</evidence>
<dbReference type="GO" id="GO:0003735">
    <property type="term" value="F:structural constituent of ribosome"/>
    <property type="evidence" value="ECO:0007669"/>
    <property type="project" value="InterPro"/>
</dbReference>
<dbReference type="Gene3D" id="3.90.1180.10">
    <property type="entry name" value="Ribosomal protein L13"/>
    <property type="match status" value="1"/>
</dbReference>
<comment type="function">
    <text evidence="4">This protein is one of the early assembly proteins of the 50S ribosomal subunit, although it is not seen to bind rRNA by itself. It is important during the early stages of 50S assembly.</text>
</comment>
<keyword evidence="3 4" id="KW-0687">Ribonucleoprotein</keyword>
<dbReference type="GO" id="GO:0005840">
    <property type="term" value="C:ribosome"/>
    <property type="evidence" value="ECO:0007669"/>
    <property type="project" value="UniProtKB-KW"/>
</dbReference>
<comment type="similarity">
    <text evidence="1 4">Belongs to the universal ribosomal protein uL13 family.</text>
</comment>
<proteinExistence type="inferred from homology"/>
<evidence type="ECO:0000313" key="5">
    <source>
        <dbReference type="EMBL" id="PIS06076.1"/>
    </source>
</evidence>
<accession>A0A2H0W3Z3</accession>
<comment type="caution">
    <text evidence="5">The sequence shown here is derived from an EMBL/GenBank/DDBJ whole genome shotgun (WGS) entry which is preliminary data.</text>
</comment>
<name>A0A2H0W3Z3_9BACT</name>
<gene>
    <name evidence="4 5" type="primary">rplM</name>
    <name evidence="5" type="ORF">COT80_04235</name>
</gene>
<comment type="subunit">
    <text evidence="4">Part of the 50S ribosomal subunit.</text>
</comment>
<dbReference type="PIRSF" id="PIRSF002181">
    <property type="entry name" value="Ribosomal_L13"/>
    <property type="match status" value="1"/>
</dbReference>
<dbReference type="GO" id="GO:0017148">
    <property type="term" value="P:negative regulation of translation"/>
    <property type="evidence" value="ECO:0007669"/>
    <property type="project" value="TreeGrafter"/>
</dbReference>
<dbReference type="CDD" id="cd00392">
    <property type="entry name" value="Ribosomal_L13"/>
    <property type="match status" value="1"/>
</dbReference>